<gene>
    <name evidence="2" type="ORF">EZJ58_5329</name>
</gene>
<evidence type="ECO:0000256" key="1">
    <source>
        <dbReference type="SAM" id="SignalP"/>
    </source>
</evidence>
<dbReference type="Proteomes" id="UP000294555">
    <property type="component" value="Unassembled WGS sequence"/>
</dbReference>
<evidence type="ECO:0000313" key="2">
    <source>
        <dbReference type="EMBL" id="TCL07026.1"/>
    </source>
</evidence>
<dbReference type="RefSeq" id="WP_132926896.1">
    <property type="nucleotide sequence ID" value="NZ_SJOI01000001.1"/>
</dbReference>
<dbReference type="AlphaFoldDB" id="A0A4R1NQH4"/>
<reference evidence="2 3" key="1">
    <citation type="submission" date="2019-02" db="EMBL/GenBank/DDBJ databases">
        <title>Investigation of anaerobic lignin degradation for improved lignocellulosic biofuels.</title>
        <authorList>
            <person name="Deangelis K."/>
        </authorList>
    </citation>
    <scope>NUCLEOTIDE SEQUENCE [LARGE SCALE GENOMIC DNA]</scope>
    <source>
        <strain evidence="2 3">159R</strain>
    </source>
</reference>
<dbReference type="OrthoDB" id="6563254at2"/>
<proteinExistence type="predicted"/>
<sequence>MCKIIAPYLLFLFPLTAFASNVVDKEVLQRILNNVSHECLGNPAWPISLPVDNDPWLLGRLEALAESGLVQPAWLDNRPVWLLTPTGAGSSPRTGDGCIGRMLLRHGLQEVPCDR</sequence>
<comment type="caution">
    <text evidence="2">The sequence shown here is derived from an EMBL/GenBank/DDBJ whole genome shotgun (WGS) entry which is preliminary data.</text>
</comment>
<feature type="signal peptide" evidence="1">
    <location>
        <begin position="1"/>
        <end position="19"/>
    </location>
</feature>
<organism evidence="2 3">
    <name type="scientific">Sodalis ligni</name>
    <dbReference type="NCBI Taxonomy" id="2697027"/>
    <lineage>
        <taxon>Bacteria</taxon>
        <taxon>Pseudomonadati</taxon>
        <taxon>Pseudomonadota</taxon>
        <taxon>Gammaproteobacteria</taxon>
        <taxon>Enterobacterales</taxon>
        <taxon>Bruguierivoracaceae</taxon>
        <taxon>Sodalis</taxon>
    </lineage>
</organism>
<protein>
    <submittedName>
        <fullName evidence="2">Uncharacterized protein</fullName>
    </submittedName>
</protein>
<feature type="chain" id="PRO_5020433562" evidence="1">
    <location>
        <begin position="20"/>
        <end position="115"/>
    </location>
</feature>
<accession>A0A4R1NQH4</accession>
<keyword evidence="1" id="KW-0732">Signal</keyword>
<keyword evidence="3" id="KW-1185">Reference proteome</keyword>
<name>A0A4R1NQH4_9GAMM</name>
<dbReference type="EMBL" id="SJOI01000001">
    <property type="protein sequence ID" value="TCL07026.1"/>
    <property type="molecule type" value="Genomic_DNA"/>
</dbReference>
<evidence type="ECO:0000313" key="3">
    <source>
        <dbReference type="Proteomes" id="UP000294555"/>
    </source>
</evidence>